<keyword evidence="2" id="KW-1185">Reference proteome</keyword>
<proteinExistence type="predicted"/>
<dbReference type="Proteomes" id="UP001234297">
    <property type="component" value="Chromosome 12"/>
</dbReference>
<name>A0ACC2K3C7_PERAE</name>
<gene>
    <name evidence="1" type="ORF">MRB53_034824</name>
</gene>
<accession>A0ACC2K3C7</accession>
<organism evidence="1 2">
    <name type="scientific">Persea americana</name>
    <name type="common">Avocado</name>
    <dbReference type="NCBI Taxonomy" id="3435"/>
    <lineage>
        <taxon>Eukaryota</taxon>
        <taxon>Viridiplantae</taxon>
        <taxon>Streptophyta</taxon>
        <taxon>Embryophyta</taxon>
        <taxon>Tracheophyta</taxon>
        <taxon>Spermatophyta</taxon>
        <taxon>Magnoliopsida</taxon>
        <taxon>Magnoliidae</taxon>
        <taxon>Laurales</taxon>
        <taxon>Lauraceae</taxon>
        <taxon>Persea</taxon>
    </lineage>
</organism>
<protein>
    <submittedName>
        <fullName evidence="1">Uncharacterized protein</fullName>
    </submittedName>
</protein>
<evidence type="ECO:0000313" key="1">
    <source>
        <dbReference type="EMBL" id="KAJ8615452.1"/>
    </source>
</evidence>
<reference evidence="1 2" key="1">
    <citation type="journal article" date="2022" name="Hortic Res">
        <title>A haplotype resolved chromosomal level avocado genome allows analysis of novel avocado genes.</title>
        <authorList>
            <person name="Nath O."/>
            <person name="Fletcher S.J."/>
            <person name="Hayward A."/>
            <person name="Shaw L.M."/>
            <person name="Masouleh A.K."/>
            <person name="Furtado A."/>
            <person name="Henry R.J."/>
            <person name="Mitter N."/>
        </authorList>
    </citation>
    <scope>NUCLEOTIDE SEQUENCE [LARGE SCALE GENOMIC DNA]</scope>
    <source>
        <strain evidence="2">cv. Hass</strain>
    </source>
</reference>
<comment type="caution">
    <text evidence="1">The sequence shown here is derived from an EMBL/GenBank/DDBJ whole genome shotgun (WGS) entry which is preliminary data.</text>
</comment>
<dbReference type="EMBL" id="CM056820">
    <property type="protein sequence ID" value="KAJ8615452.1"/>
    <property type="molecule type" value="Genomic_DNA"/>
</dbReference>
<evidence type="ECO:0000313" key="2">
    <source>
        <dbReference type="Proteomes" id="UP001234297"/>
    </source>
</evidence>
<sequence length="137" mass="15815">MQSGDYYAYLFPAANKQSGDHCSRISKLEKSPSEHGDGPPFQNNIHLIFKPKPNHEDNQTPITQFHVKFNDEAQGREDHVGRTTECFQVKEHHDVGRKVHVKEDINTAAGDFIIRKHKTYEMEKLMSMRQSDQGSYE</sequence>